<keyword evidence="2" id="KW-1185">Reference proteome</keyword>
<proteinExistence type="predicted"/>
<protein>
    <submittedName>
        <fullName evidence="1">13865_t:CDS:1</fullName>
    </submittedName>
</protein>
<accession>A0ACA9MDZ0</accession>
<name>A0ACA9MDZ0_9GLOM</name>
<sequence length="135" mass="15587">MNDITSFGSKTKTTLGKDGYSFNAGWFANLGKKEKENIDKSVEELREFKEKGKVDERAISLTTRIAEDYRSLVEKQQNFLLQGREEKQKDIDILVNGSISVLKWEEIPKIQKLKEEIVDKILKCDRCEGCNKKKI</sequence>
<evidence type="ECO:0000313" key="2">
    <source>
        <dbReference type="Proteomes" id="UP000789366"/>
    </source>
</evidence>
<evidence type="ECO:0000313" key="1">
    <source>
        <dbReference type="EMBL" id="CAG8586131.1"/>
    </source>
</evidence>
<reference evidence="1" key="1">
    <citation type="submission" date="2021-06" db="EMBL/GenBank/DDBJ databases">
        <authorList>
            <person name="Kallberg Y."/>
            <person name="Tangrot J."/>
            <person name="Rosling A."/>
        </authorList>
    </citation>
    <scope>NUCLEOTIDE SEQUENCE</scope>
    <source>
        <strain evidence="1">28 12/20/2015</strain>
    </source>
</reference>
<comment type="caution">
    <text evidence="1">The sequence shown here is derived from an EMBL/GenBank/DDBJ whole genome shotgun (WGS) entry which is preliminary data.</text>
</comment>
<gene>
    <name evidence="1" type="ORF">SPELUC_LOCUS6573</name>
</gene>
<dbReference type="EMBL" id="CAJVPW010007818">
    <property type="protein sequence ID" value="CAG8586131.1"/>
    <property type="molecule type" value="Genomic_DNA"/>
</dbReference>
<organism evidence="1 2">
    <name type="scientific">Cetraspora pellucida</name>
    <dbReference type="NCBI Taxonomy" id="1433469"/>
    <lineage>
        <taxon>Eukaryota</taxon>
        <taxon>Fungi</taxon>
        <taxon>Fungi incertae sedis</taxon>
        <taxon>Mucoromycota</taxon>
        <taxon>Glomeromycotina</taxon>
        <taxon>Glomeromycetes</taxon>
        <taxon>Diversisporales</taxon>
        <taxon>Gigasporaceae</taxon>
        <taxon>Cetraspora</taxon>
    </lineage>
</organism>
<dbReference type="Proteomes" id="UP000789366">
    <property type="component" value="Unassembled WGS sequence"/>
</dbReference>